<dbReference type="GO" id="GO:0005886">
    <property type="term" value="C:plasma membrane"/>
    <property type="evidence" value="ECO:0007669"/>
    <property type="project" value="UniProtKB-ARBA"/>
</dbReference>
<dbReference type="GO" id="GO:0022857">
    <property type="term" value="F:transmembrane transporter activity"/>
    <property type="evidence" value="ECO:0007669"/>
    <property type="project" value="TreeGrafter"/>
</dbReference>
<dbReference type="PANTHER" id="PTHR24220:SF685">
    <property type="entry name" value="ABC TRANSPORTER RELATED"/>
    <property type="match status" value="1"/>
</dbReference>
<organism evidence="8 9">
    <name type="scientific">Pseudoclavibacter chungangensis</name>
    <dbReference type="NCBI Taxonomy" id="587635"/>
    <lineage>
        <taxon>Bacteria</taxon>
        <taxon>Bacillati</taxon>
        <taxon>Actinomycetota</taxon>
        <taxon>Actinomycetes</taxon>
        <taxon>Micrococcales</taxon>
        <taxon>Microbacteriaceae</taxon>
        <taxon>Pseudoclavibacter</taxon>
    </lineage>
</organism>
<dbReference type="InterPro" id="IPR027417">
    <property type="entry name" value="P-loop_NTPase"/>
</dbReference>
<dbReference type="PROSITE" id="PS00211">
    <property type="entry name" value="ABC_TRANSPORTER_1"/>
    <property type="match status" value="1"/>
</dbReference>
<dbReference type="AlphaFoldDB" id="A0A7J5BNP5"/>
<dbReference type="PROSITE" id="PS50893">
    <property type="entry name" value="ABC_TRANSPORTER_2"/>
    <property type="match status" value="1"/>
</dbReference>
<sequence length="285" mass="31392">MSTSRAHVDDAPGDRPQDLAKPNRDDTASQPVTDASRTPARPVVELRDVSKRYDADRGVVTALDDVTLTIDEREMFGILGESGAGKSTLLRLLGGLEHPSEGTVHIDGVDLASLDRRAMNRMRHRIGTVFQGFNLLGNRTVRQNIELPLRIQHRRDPEFVTSLLEFVSLADRSGHYPAQLSGGEKQRIAIARALATRPNVLLCDEPTSALDTNTTADILRLLQNARDEFGTTVVIVTHELDVVKTVCARAAVFERGRLQEILTVRASDRAESTSYLEHARAVLDS</sequence>
<comment type="caution">
    <text evidence="8">The sequence shown here is derived from an EMBL/GenBank/DDBJ whole genome shotgun (WGS) entry which is preliminary data.</text>
</comment>
<dbReference type="PANTHER" id="PTHR24220">
    <property type="entry name" value="IMPORT ATP-BINDING PROTEIN"/>
    <property type="match status" value="1"/>
</dbReference>
<evidence type="ECO:0000256" key="3">
    <source>
        <dbReference type="ARBA" id="ARBA00022840"/>
    </source>
</evidence>
<comment type="similarity">
    <text evidence="1">Belongs to the ABC transporter superfamily.</text>
</comment>
<evidence type="ECO:0000259" key="7">
    <source>
        <dbReference type="PROSITE" id="PS50893"/>
    </source>
</evidence>
<evidence type="ECO:0000313" key="9">
    <source>
        <dbReference type="Proteomes" id="UP000467240"/>
    </source>
</evidence>
<feature type="region of interest" description="Disordered" evidence="6">
    <location>
        <begin position="1"/>
        <end position="42"/>
    </location>
</feature>
<dbReference type="InterPro" id="IPR003593">
    <property type="entry name" value="AAA+_ATPase"/>
</dbReference>
<accession>A0A7J5BNP5</accession>
<evidence type="ECO:0000256" key="1">
    <source>
        <dbReference type="ARBA" id="ARBA00005417"/>
    </source>
</evidence>
<dbReference type="InterPro" id="IPR003439">
    <property type="entry name" value="ABC_transporter-like_ATP-bd"/>
</dbReference>
<dbReference type="EMBL" id="WBJZ01000020">
    <property type="protein sequence ID" value="KAB1654046.1"/>
    <property type="molecule type" value="Genomic_DNA"/>
</dbReference>
<dbReference type="Proteomes" id="UP000467240">
    <property type="component" value="Unassembled WGS sequence"/>
</dbReference>
<dbReference type="OrthoDB" id="4283894at2"/>
<dbReference type="GO" id="GO:0016887">
    <property type="term" value="F:ATP hydrolysis activity"/>
    <property type="evidence" value="ECO:0007669"/>
    <property type="project" value="InterPro"/>
</dbReference>
<keyword evidence="2" id="KW-0547">Nucleotide-binding</keyword>
<dbReference type="GO" id="GO:0005524">
    <property type="term" value="F:ATP binding"/>
    <property type="evidence" value="ECO:0007669"/>
    <property type="project" value="UniProtKB-KW"/>
</dbReference>
<comment type="subunit">
    <text evidence="5">Homodimer. Forms a membrane-associated complex with FtsX.</text>
</comment>
<dbReference type="SMART" id="SM00382">
    <property type="entry name" value="AAA"/>
    <property type="match status" value="1"/>
</dbReference>
<feature type="domain" description="ABC transporter" evidence="7">
    <location>
        <begin position="44"/>
        <end position="280"/>
    </location>
</feature>
<dbReference type="SUPFAM" id="SSF52540">
    <property type="entry name" value="P-loop containing nucleoside triphosphate hydrolases"/>
    <property type="match status" value="1"/>
</dbReference>
<evidence type="ECO:0000256" key="5">
    <source>
        <dbReference type="ARBA" id="ARBA00063837"/>
    </source>
</evidence>
<comment type="function">
    <text evidence="4">Part of the ABC transporter FtsEX involved in cellular division. Has ATPase activity.</text>
</comment>
<keyword evidence="9" id="KW-1185">Reference proteome</keyword>
<dbReference type="FunFam" id="3.40.50.300:FF:000056">
    <property type="entry name" value="Cell division ATP-binding protein FtsE"/>
    <property type="match status" value="1"/>
</dbReference>
<reference evidence="8 9" key="1">
    <citation type="submission" date="2019-09" db="EMBL/GenBank/DDBJ databases">
        <title>Phylogeny of genus Pseudoclavibacter and closely related genus.</title>
        <authorList>
            <person name="Li Y."/>
        </authorList>
    </citation>
    <scope>NUCLEOTIDE SEQUENCE [LARGE SCALE GENOMIC DNA]</scope>
    <source>
        <strain evidence="8 9">DSM 23821</strain>
    </source>
</reference>
<evidence type="ECO:0000313" key="8">
    <source>
        <dbReference type="EMBL" id="KAB1654046.1"/>
    </source>
</evidence>
<protein>
    <submittedName>
        <fullName evidence="8">ATP-binding cassette domain-containing protein</fullName>
    </submittedName>
</protein>
<evidence type="ECO:0000256" key="2">
    <source>
        <dbReference type="ARBA" id="ARBA00022741"/>
    </source>
</evidence>
<keyword evidence="3 8" id="KW-0067">ATP-binding</keyword>
<evidence type="ECO:0000256" key="6">
    <source>
        <dbReference type="SAM" id="MobiDB-lite"/>
    </source>
</evidence>
<dbReference type="InterPro" id="IPR015854">
    <property type="entry name" value="ABC_transpr_LolD-like"/>
</dbReference>
<proteinExistence type="inferred from homology"/>
<name>A0A7J5BNP5_9MICO</name>
<feature type="compositionally biased region" description="Basic and acidic residues" evidence="6">
    <location>
        <begin position="1"/>
        <end position="27"/>
    </location>
</feature>
<dbReference type="InterPro" id="IPR017871">
    <property type="entry name" value="ABC_transporter-like_CS"/>
</dbReference>
<gene>
    <name evidence="8" type="ORF">F8O01_14105</name>
</gene>
<dbReference type="Pfam" id="PF00005">
    <property type="entry name" value="ABC_tran"/>
    <property type="match status" value="1"/>
</dbReference>
<dbReference type="Gene3D" id="3.40.50.300">
    <property type="entry name" value="P-loop containing nucleotide triphosphate hydrolases"/>
    <property type="match status" value="1"/>
</dbReference>
<evidence type="ECO:0000256" key="4">
    <source>
        <dbReference type="ARBA" id="ARBA00054718"/>
    </source>
</evidence>